<reference evidence="4 5" key="1">
    <citation type="submission" date="2018-10" db="EMBL/GenBank/DDBJ databases">
        <title>Isolation from cow dung.</title>
        <authorList>
            <person name="Ling L."/>
        </authorList>
    </citation>
    <scope>NUCLEOTIDE SEQUENCE [LARGE SCALE GENOMIC DNA]</scope>
    <source>
        <strain evidence="4 5">NEAU-LL90</strain>
    </source>
</reference>
<feature type="compositionally biased region" description="Low complexity" evidence="2">
    <location>
        <begin position="280"/>
        <end position="315"/>
    </location>
</feature>
<feature type="compositionally biased region" description="Pro residues" evidence="2">
    <location>
        <begin position="184"/>
        <end position="197"/>
    </location>
</feature>
<evidence type="ECO:0000256" key="3">
    <source>
        <dbReference type="SAM" id="Phobius"/>
    </source>
</evidence>
<evidence type="ECO:0000313" key="5">
    <source>
        <dbReference type="Proteomes" id="UP000279275"/>
    </source>
</evidence>
<feature type="region of interest" description="Disordered" evidence="2">
    <location>
        <begin position="149"/>
        <end position="242"/>
    </location>
</feature>
<proteinExistence type="predicted"/>
<feature type="region of interest" description="Disordered" evidence="2">
    <location>
        <begin position="280"/>
        <end position="339"/>
    </location>
</feature>
<comment type="caution">
    <text evidence="4">The sequence shown here is derived from an EMBL/GenBank/DDBJ whole genome shotgun (WGS) entry which is preliminary data.</text>
</comment>
<feature type="compositionally biased region" description="Pro residues" evidence="2">
    <location>
        <begin position="158"/>
        <end position="173"/>
    </location>
</feature>
<gene>
    <name evidence="4" type="ORF">EBN03_27225</name>
</gene>
<feature type="compositionally biased region" description="Low complexity" evidence="2">
    <location>
        <begin position="212"/>
        <end position="242"/>
    </location>
</feature>
<name>A0A3M2KU01_9NOCA</name>
<keyword evidence="5" id="KW-1185">Reference proteome</keyword>
<organism evidence="4 5">
    <name type="scientific">Nocardia stercoris</name>
    <dbReference type="NCBI Taxonomy" id="2483361"/>
    <lineage>
        <taxon>Bacteria</taxon>
        <taxon>Bacillati</taxon>
        <taxon>Actinomycetota</taxon>
        <taxon>Actinomycetes</taxon>
        <taxon>Mycobacteriales</taxon>
        <taxon>Nocardiaceae</taxon>
        <taxon>Nocardia</taxon>
    </lineage>
</organism>
<sequence>MDAPGKTTAVPGAAPRRAQSADRVKTGAAQRAYARRRNRIGGGELRLPGGTSIMGGRIPFVTAILVLLGCGLALTLVLTTRSAEDSYQLGDARRLNRQLTDERAELQREVAAADSAPELANRARELGMIPAKDPARLLVAPDGTVTVVGKEVPADGTPVPPLNGAPSTLPPNNLPAKGERLVPVNPPPPNPSVPPAGPQNLPAAPQVTLTMPQQVAGPATAPQPAPAGQSANPVGANPVVPTANPTAPAAPAPAATMVPAPAPVVPVPVAPIAVPQDVPAPAADVPAAQQSPLGADDPAADPAPGADPGPGSALPTRPAARPMDQLVPESLPVVPAGTR</sequence>
<feature type="coiled-coil region" evidence="1">
    <location>
        <begin position="89"/>
        <end position="116"/>
    </location>
</feature>
<dbReference type="PRINTS" id="PR01217">
    <property type="entry name" value="PRICHEXTENSN"/>
</dbReference>
<evidence type="ECO:0000256" key="2">
    <source>
        <dbReference type="SAM" id="MobiDB-lite"/>
    </source>
</evidence>
<dbReference type="EMBL" id="RFFH01000016">
    <property type="protein sequence ID" value="RMI29122.1"/>
    <property type="molecule type" value="Genomic_DNA"/>
</dbReference>
<protein>
    <recommendedName>
        <fullName evidence="6">Cell division protein FtsL</fullName>
    </recommendedName>
</protein>
<dbReference type="AlphaFoldDB" id="A0A3M2KU01"/>
<keyword evidence="3" id="KW-0472">Membrane</keyword>
<evidence type="ECO:0008006" key="6">
    <source>
        <dbReference type="Google" id="ProtNLM"/>
    </source>
</evidence>
<evidence type="ECO:0000256" key="1">
    <source>
        <dbReference type="SAM" id="Coils"/>
    </source>
</evidence>
<feature type="transmembrane region" description="Helical" evidence="3">
    <location>
        <begin position="58"/>
        <end position="78"/>
    </location>
</feature>
<dbReference type="Proteomes" id="UP000279275">
    <property type="component" value="Unassembled WGS sequence"/>
</dbReference>
<keyword evidence="3" id="KW-0812">Transmembrane</keyword>
<keyword evidence="3" id="KW-1133">Transmembrane helix</keyword>
<evidence type="ECO:0000313" key="4">
    <source>
        <dbReference type="EMBL" id="RMI29122.1"/>
    </source>
</evidence>
<accession>A0A3M2KU01</accession>
<keyword evidence="1" id="KW-0175">Coiled coil</keyword>
<feature type="region of interest" description="Disordered" evidence="2">
    <location>
        <begin position="1"/>
        <end position="31"/>
    </location>
</feature>